<dbReference type="OrthoDB" id="6140187at2"/>
<dbReference type="AlphaFoldDB" id="A0A1G5QVX7"/>
<evidence type="ECO:0000313" key="2">
    <source>
        <dbReference type="Proteomes" id="UP000199648"/>
    </source>
</evidence>
<accession>A0A1G5QVX7</accession>
<evidence type="ECO:0000313" key="1">
    <source>
        <dbReference type="EMBL" id="SCZ65892.1"/>
    </source>
</evidence>
<gene>
    <name evidence="1" type="ORF">SAMN03097708_02897</name>
</gene>
<reference evidence="1 2" key="1">
    <citation type="submission" date="2016-10" db="EMBL/GenBank/DDBJ databases">
        <authorList>
            <person name="de Groot N.N."/>
        </authorList>
    </citation>
    <scope>NUCLEOTIDE SEQUENCE [LARGE SCALE GENOMIC DNA]</scope>
    <source>
        <strain evidence="1 2">HLD2</strain>
    </source>
</reference>
<dbReference type="STRING" id="415747.SAMN03097708_02897"/>
<name>A0A1G5QVX7_9GAMM</name>
<dbReference type="RefSeq" id="WP_092998584.1">
    <property type="nucleotide sequence ID" value="NZ_FMWD01000010.1"/>
</dbReference>
<proteinExistence type="predicted"/>
<protein>
    <submittedName>
        <fullName evidence="1">Uncharacterized protein</fullName>
    </submittedName>
</protein>
<dbReference type="EMBL" id="FMWD01000010">
    <property type="protein sequence ID" value="SCZ65892.1"/>
    <property type="molecule type" value="Genomic_DNA"/>
</dbReference>
<sequence length="97" mass="10821">MHAARFAAVKVAIDLALTSQCATVTRLGRGIASTVDERYGIKRMDRLIGNARLLREGLSAERHAVLLLIKLWHCSLLGCTAKRHRLKTFSADIRRIP</sequence>
<organism evidence="1 2">
    <name type="scientific">Thiohalomonas denitrificans</name>
    <dbReference type="NCBI Taxonomy" id="415747"/>
    <lineage>
        <taxon>Bacteria</taxon>
        <taxon>Pseudomonadati</taxon>
        <taxon>Pseudomonadota</taxon>
        <taxon>Gammaproteobacteria</taxon>
        <taxon>Thiohalomonadales</taxon>
        <taxon>Thiohalomonadaceae</taxon>
        <taxon>Thiohalomonas</taxon>
    </lineage>
</organism>
<dbReference type="Proteomes" id="UP000199648">
    <property type="component" value="Unassembled WGS sequence"/>
</dbReference>
<keyword evidence="2" id="KW-1185">Reference proteome</keyword>